<keyword evidence="2" id="KW-1185">Reference proteome</keyword>
<dbReference type="EMBL" id="CP099427">
    <property type="protein sequence ID" value="USW58067.1"/>
    <property type="molecule type" value="Genomic_DNA"/>
</dbReference>
<name>A0A9Q9EPT5_9PEZI</name>
<dbReference type="PANTHER" id="PTHR42085:SF1">
    <property type="entry name" value="F-BOX DOMAIN-CONTAINING PROTEIN"/>
    <property type="match status" value="1"/>
</dbReference>
<accession>A0A9Q9EPT5</accession>
<dbReference type="InterPro" id="IPR038883">
    <property type="entry name" value="AN11006-like"/>
</dbReference>
<sequence>MKVEPLAPATFLTIPREIRDLIYDQIFHHNIVHLSLPTRRRNIGLLRTCHQIHDEAIKSYYKHTTFYTDVRIASLYNWLQRLPELHHKLLTDVRRVDFEAKTRNNAGRIEQLMTCHDMMRALGICVRKEALKVVLRGPESEEVWATELPSGWPADARARLLDRRDVYEGLRSIEVADANCI</sequence>
<evidence type="ECO:0000313" key="2">
    <source>
        <dbReference type="Proteomes" id="UP001056384"/>
    </source>
</evidence>
<proteinExistence type="predicted"/>
<dbReference type="AlphaFoldDB" id="A0A9Q9EPT5"/>
<protein>
    <recommendedName>
        <fullName evidence="3">F-box domain-containing protein</fullName>
    </recommendedName>
</protein>
<dbReference type="PANTHER" id="PTHR42085">
    <property type="entry name" value="F-BOX DOMAIN-CONTAINING PROTEIN"/>
    <property type="match status" value="1"/>
</dbReference>
<evidence type="ECO:0000313" key="1">
    <source>
        <dbReference type="EMBL" id="USW58067.1"/>
    </source>
</evidence>
<dbReference type="Proteomes" id="UP001056384">
    <property type="component" value="Chromosome 10"/>
</dbReference>
<gene>
    <name evidence="1" type="ORF">Slin15195_G113860</name>
</gene>
<reference evidence="1" key="1">
    <citation type="submission" date="2022-06" db="EMBL/GenBank/DDBJ databases">
        <title>Complete genome sequences of two strains of the flax pathogen Septoria linicola.</title>
        <authorList>
            <person name="Lapalu N."/>
            <person name="Simon A."/>
            <person name="Demenou B."/>
            <person name="Paumier D."/>
            <person name="Guillot M.-P."/>
            <person name="Gout L."/>
            <person name="Valade R."/>
        </authorList>
    </citation>
    <scope>NUCLEOTIDE SEQUENCE</scope>
    <source>
        <strain evidence="1">SE15195</strain>
    </source>
</reference>
<evidence type="ECO:0008006" key="3">
    <source>
        <dbReference type="Google" id="ProtNLM"/>
    </source>
</evidence>
<organism evidence="1 2">
    <name type="scientific">Septoria linicola</name>
    <dbReference type="NCBI Taxonomy" id="215465"/>
    <lineage>
        <taxon>Eukaryota</taxon>
        <taxon>Fungi</taxon>
        <taxon>Dikarya</taxon>
        <taxon>Ascomycota</taxon>
        <taxon>Pezizomycotina</taxon>
        <taxon>Dothideomycetes</taxon>
        <taxon>Dothideomycetidae</taxon>
        <taxon>Mycosphaerellales</taxon>
        <taxon>Mycosphaerellaceae</taxon>
        <taxon>Septoria</taxon>
    </lineage>
</organism>